<dbReference type="Pfam" id="PF13768">
    <property type="entry name" value="VWA_3"/>
    <property type="match status" value="1"/>
</dbReference>
<dbReference type="InterPro" id="IPR013694">
    <property type="entry name" value="VIT"/>
</dbReference>
<dbReference type="Proteomes" id="UP001295684">
    <property type="component" value="Unassembled WGS sequence"/>
</dbReference>
<feature type="region of interest" description="Disordered" evidence="1">
    <location>
        <begin position="320"/>
        <end position="340"/>
    </location>
</feature>
<dbReference type="Pfam" id="PF08487">
    <property type="entry name" value="VIT"/>
    <property type="match status" value="1"/>
</dbReference>
<dbReference type="Gene3D" id="3.40.50.410">
    <property type="entry name" value="von Willebrand factor, type A domain"/>
    <property type="match status" value="1"/>
</dbReference>
<dbReference type="InterPro" id="IPR036465">
    <property type="entry name" value="vWFA_dom_sf"/>
</dbReference>
<organism evidence="4 5">
    <name type="scientific">Euplotes crassus</name>
    <dbReference type="NCBI Taxonomy" id="5936"/>
    <lineage>
        <taxon>Eukaryota</taxon>
        <taxon>Sar</taxon>
        <taxon>Alveolata</taxon>
        <taxon>Ciliophora</taxon>
        <taxon>Intramacronucleata</taxon>
        <taxon>Spirotrichea</taxon>
        <taxon>Hypotrichia</taxon>
        <taxon>Euplotida</taxon>
        <taxon>Euplotidae</taxon>
        <taxon>Moneuplotes</taxon>
    </lineage>
</organism>
<keyword evidence="5" id="KW-1185">Reference proteome</keyword>
<evidence type="ECO:0000256" key="1">
    <source>
        <dbReference type="SAM" id="MobiDB-lite"/>
    </source>
</evidence>
<name>A0AAD1XMK3_EUPCR</name>
<protein>
    <submittedName>
        <fullName evidence="4">Uncharacterized protein</fullName>
    </submittedName>
</protein>
<dbReference type="SMART" id="SM00609">
    <property type="entry name" value="VIT"/>
    <property type="match status" value="1"/>
</dbReference>
<feature type="compositionally biased region" description="Acidic residues" evidence="1">
    <location>
        <begin position="320"/>
        <end position="333"/>
    </location>
</feature>
<dbReference type="SUPFAM" id="SSF53300">
    <property type="entry name" value="vWA-like"/>
    <property type="match status" value="1"/>
</dbReference>
<dbReference type="PROSITE" id="PS50234">
    <property type="entry name" value="VWFA"/>
    <property type="match status" value="1"/>
</dbReference>
<dbReference type="PANTHER" id="PTHR45737:SF6">
    <property type="entry name" value="VON WILLEBRAND FACTOR A DOMAIN-CONTAINING PROTEIN 5A"/>
    <property type="match status" value="1"/>
</dbReference>
<reference evidence="4" key="1">
    <citation type="submission" date="2023-07" db="EMBL/GenBank/DDBJ databases">
        <authorList>
            <consortium name="AG Swart"/>
            <person name="Singh M."/>
            <person name="Singh A."/>
            <person name="Seah K."/>
            <person name="Emmerich C."/>
        </authorList>
    </citation>
    <scope>NUCLEOTIDE SEQUENCE</scope>
    <source>
        <strain evidence="4">DP1</strain>
    </source>
</reference>
<evidence type="ECO:0000259" key="2">
    <source>
        <dbReference type="PROSITE" id="PS50234"/>
    </source>
</evidence>
<feature type="domain" description="VIT" evidence="3">
    <location>
        <begin position="62"/>
        <end position="192"/>
    </location>
</feature>
<dbReference type="PROSITE" id="PS51468">
    <property type="entry name" value="VIT"/>
    <property type="match status" value="1"/>
</dbReference>
<evidence type="ECO:0000259" key="3">
    <source>
        <dbReference type="PROSITE" id="PS51468"/>
    </source>
</evidence>
<evidence type="ECO:0000313" key="5">
    <source>
        <dbReference type="Proteomes" id="UP001295684"/>
    </source>
</evidence>
<dbReference type="InterPro" id="IPR002035">
    <property type="entry name" value="VWF_A"/>
</dbReference>
<feature type="domain" description="VWFA" evidence="2">
    <location>
        <begin position="349"/>
        <end position="529"/>
    </location>
</feature>
<accession>A0AAD1XMK3</accession>
<evidence type="ECO:0000313" key="4">
    <source>
        <dbReference type="EMBL" id="CAI2375453.1"/>
    </source>
</evidence>
<feature type="compositionally biased region" description="Basic and acidic residues" evidence="1">
    <location>
        <begin position="791"/>
        <end position="800"/>
    </location>
</feature>
<dbReference type="EMBL" id="CAMPGE010016935">
    <property type="protein sequence ID" value="CAI2375453.1"/>
    <property type="molecule type" value="Genomic_DNA"/>
</dbReference>
<dbReference type="PANTHER" id="PTHR45737">
    <property type="entry name" value="VON WILLEBRAND FACTOR A DOMAIN-CONTAINING PROTEIN 5A"/>
    <property type="match status" value="1"/>
</dbReference>
<proteinExistence type="predicted"/>
<sequence>MFCFKSKKVQEPKRLSTRKEVEAETLSVSGDNLPVANYQKIFSGRSCCRCRKPRKPNWYINNVGGLYDTTNESKEVPLKKSHLDARVFNSTASIDYTQMFKNDQKSPIEVIYKFPIDKFFSVTGVKIKLDDKQINAVIMEKEEAKEKYDDAVAQGNTAAKINYDENIPEVLELAIGAIQPKKTVEICVEMAAKCDITKHGFYSFIFPMNFIPGIITSSYGKNNMKRNIPGEFSANIVVEASSTISDLSVSHSEMVHEQDDSGNRVTIALKESSSINSKDIVVSFSTPEIRKPQITLQTSDKHPEEVLAHITCIPRISDEEEVAEEEIPSEDDEAAKTSGEDEFDIASGEFIFVIDRSGSMGGSRIKIAKDALKLFIQSLPSVSKFNIVGFGTRLDIMYPESVPYSKENIDDALAKIEMMKADLGGTNLSEPLDEIYDMPTDYKYPRSIFVLTDGQIFDTEQVMKKVRSHNNFGRVHSFGIGGGASKYLVNELAKAGLGTSTLIEDNDSNTKAKVIAALNQAARPALTNIQMNWGRNSEAVKFEVPREPIFGFIYEEEILDVYAVLNKVDLVHEEITLSFFNTFDQETEEIIFAVNPDEIIDKENNDVGFKLAARDNMVHYERLKSQKVYKADNSSIQKEVTALSLKYSVLSEHTAFFGKIKNKTKSGEELKTIEIPIKKMEENDFYDGYGSCMAIKSSMPLARRSSPGIFNKVGSAIGGMFGGGSGAKKSMKSKGAPRMLARCAAPRAPKMMMDCNVMCAAPEASMRNISDSSDSDDYVMEKCLGSSDSNFSRKEMNKESRSRKKKSKKSKNNELMAYTPAKNLEGYEKLIQFQDPDGHFTDLSSEYSHLLSNSPPEDLESLVKNDSMIDEIWTTILAVLILETHFKSSKGEWVMIAKKARSFLKKSLQKGSDIDQYLSYIS</sequence>
<feature type="compositionally biased region" description="Basic residues" evidence="1">
    <location>
        <begin position="801"/>
        <end position="810"/>
    </location>
</feature>
<dbReference type="SMART" id="SM00327">
    <property type="entry name" value="VWA"/>
    <property type="match status" value="1"/>
</dbReference>
<comment type="caution">
    <text evidence="4">The sequence shown here is derived from an EMBL/GenBank/DDBJ whole genome shotgun (WGS) entry which is preliminary data.</text>
</comment>
<dbReference type="AlphaFoldDB" id="A0AAD1XMK3"/>
<feature type="region of interest" description="Disordered" evidence="1">
    <location>
        <begin position="789"/>
        <end position="814"/>
    </location>
</feature>
<gene>
    <name evidence="4" type="ORF">ECRASSUSDP1_LOCUS16815</name>
</gene>